<dbReference type="GeneID" id="5124625"/>
<feature type="transmembrane region" description="Helical" evidence="6">
    <location>
        <begin position="465"/>
        <end position="488"/>
    </location>
</feature>
<feature type="domain" description="Major facilitator superfamily (MFS) profile" evidence="7">
    <location>
        <begin position="117"/>
        <end position="564"/>
    </location>
</feature>
<feature type="transmembrane region" description="Helical" evidence="6">
    <location>
        <begin position="185"/>
        <end position="204"/>
    </location>
</feature>
<feature type="transmembrane region" description="Helical" evidence="6">
    <location>
        <begin position="397"/>
        <end position="416"/>
    </location>
</feature>
<dbReference type="eggNOG" id="KOG0255">
    <property type="taxonomic scope" value="Eukaryota"/>
</dbReference>
<feature type="transmembrane region" description="Helical" evidence="6">
    <location>
        <begin position="249"/>
        <end position="270"/>
    </location>
</feature>
<dbReference type="GO" id="GO:0015244">
    <property type="term" value="F:fluconazole transmembrane transporter activity"/>
    <property type="evidence" value="ECO:0007669"/>
    <property type="project" value="TreeGrafter"/>
</dbReference>
<dbReference type="RefSeq" id="XP_001482931.2">
    <property type="nucleotide sequence ID" value="XM_001482881.1"/>
</dbReference>
<dbReference type="KEGG" id="pgu:PGUG_04886"/>
<dbReference type="OrthoDB" id="3357846at2759"/>
<dbReference type="STRING" id="294746.A5DNN5"/>
<evidence type="ECO:0000256" key="4">
    <source>
        <dbReference type="ARBA" id="ARBA00023136"/>
    </source>
</evidence>
<evidence type="ECO:0000256" key="5">
    <source>
        <dbReference type="SAM" id="MobiDB-lite"/>
    </source>
</evidence>
<dbReference type="FunFam" id="1.20.1250.20:FF:000011">
    <property type="entry name" value="MFS multidrug transporter, putative"/>
    <property type="match status" value="1"/>
</dbReference>
<accession>A5DNN5</accession>
<dbReference type="CDD" id="cd17323">
    <property type="entry name" value="MFS_Tpo1_MDR_like"/>
    <property type="match status" value="1"/>
</dbReference>
<dbReference type="InterPro" id="IPR011701">
    <property type="entry name" value="MFS"/>
</dbReference>
<feature type="transmembrane region" description="Helical" evidence="6">
    <location>
        <begin position="537"/>
        <end position="559"/>
    </location>
</feature>
<keyword evidence="9" id="KW-1185">Reference proteome</keyword>
<evidence type="ECO:0000256" key="3">
    <source>
        <dbReference type="ARBA" id="ARBA00022989"/>
    </source>
</evidence>
<feature type="transmembrane region" description="Helical" evidence="6">
    <location>
        <begin position="216"/>
        <end position="237"/>
    </location>
</feature>
<evidence type="ECO:0000259" key="7">
    <source>
        <dbReference type="PROSITE" id="PS50850"/>
    </source>
</evidence>
<gene>
    <name evidence="8" type="ORF">PGUG_04886</name>
</gene>
<dbReference type="HOGENOM" id="CLU_008455_11_1_1"/>
<name>A5DNN5_PICGU</name>
<dbReference type="GO" id="GO:0005886">
    <property type="term" value="C:plasma membrane"/>
    <property type="evidence" value="ECO:0007669"/>
    <property type="project" value="TreeGrafter"/>
</dbReference>
<dbReference type="Pfam" id="PF07690">
    <property type="entry name" value="MFS_1"/>
    <property type="match status" value="1"/>
</dbReference>
<evidence type="ECO:0000256" key="6">
    <source>
        <dbReference type="SAM" id="Phobius"/>
    </source>
</evidence>
<reference evidence="8 9" key="1">
    <citation type="journal article" date="2009" name="Nature">
        <title>Evolution of pathogenicity and sexual reproduction in eight Candida genomes.</title>
        <authorList>
            <person name="Butler G."/>
            <person name="Rasmussen M.D."/>
            <person name="Lin M.F."/>
            <person name="Santos M.A."/>
            <person name="Sakthikumar S."/>
            <person name="Munro C.A."/>
            <person name="Rheinbay E."/>
            <person name="Grabherr M."/>
            <person name="Forche A."/>
            <person name="Reedy J.L."/>
            <person name="Agrafioti I."/>
            <person name="Arnaud M.B."/>
            <person name="Bates S."/>
            <person name="Brown A.J."/>
            <person name="Brunke S."/>
            <person name="Costanzo M.C."/>
            <person name="Fitzpatrick D.A."/>
            <person name="de Groot P.W."/>
            <person name="Harris D."/>
            <person name="Hoyer L.L."/>
            <person name="Hube B."/>
            <person name="Klis F.M."/>
            <person name="Kodira C."/>
            <person name="Lennard N."/>
            <person name="Logue M.E."/>
            <person name="Martin R."/>
            <person name="Neiman A.M."/>
            <person name="Nikolaou E."/>
            <person name="Quail M.A."/>
            <person name="Quinn J."/>
            <person name="Santos M.C."/>
            <person name="Schmitzberger F.F."/>
            <person name="Sherlock G."/>
            <person name="Shah P."/>
            <person name="Silverstein K.A."/>
            <person name="Skrzypek M.S."/>
            <person name="Soll D."/>
            <person name="Staggs R."/>
            <person name="Stansfield I."/>
            <person name="Stumpf M.P."/>
            <person name="Sudbery P.E."/>
            <person name="Srikantha T."/>
            <person name="Zeng Q."/>
            <person name="Berman J."/>
            <person name="Berriman M."/>
            <person name="Heitman J."/>
            <person name="Gow N.A."/>
            <person name="Lorenz M.C."/>
            <person name="Birren B.W."/>
            <person name="Kellis M."/>
            <person name="Cuomo C.A."/>
        </authorList>
    </citation>
    <scope>NUCLEOTIDE SEQUENCE [LARGE SCALE GENOMIC DNA]</scope>
    <source>
        <strain evidence="9">ATCC 6260 / CBS 566 / DSM 6381 / JCM 1539 / NBRC 10279 / NRRL Y-324</strain>
    </source>
</reference>
<dbReference type="OMA" id="WFESFAI"/>
<protein>
    <recommendedName>
        <fullName evidence="7">Major facilitator superfamily (MFS) profile domain-containing protein</fullName>
    </recommendedName>
</protein>
<keyword evidence="4 6" id="KW-0472">Membrane</keyword>
<dbReference type="PROSITE" id="PS50850">
    <property type="entry name" value="MFS"/>
    <property type="match status" value="1"/>
</dbReference>
<dbReference type="PANTHER" id="PTHR23502">
    <property type="entry name" value="MAJOR FACILITATOR SUPERFAMILY"/>
    <property type="match status" value="1"/>
</dbReference>
<dbReference type="AlphaFoldDB" id="A5DNN5"/>
<feature type="transmembrane region" description="Helical" evidence="6">
    <location>
        <begin position="358"/>
        <end position="377"/>
    </location>
</feature>
<comment type="subcellular location">
    <subcellularLocation>
        <location evidence="1">Membrane</location>
        <topology evidence="1">Multi-pass membrane protein</topology>
    </subcellularLocation>
</comment>
<feature type="transmembrane region" description="Helical" evidence="6">
    <location>
        <begin position="508"/>
        <end position="525"/>
    </location>
</feature>
<dbReference type="InParanoid" id="A5DNN5"/>
<evidence type="ECO:0000256" key="2">
    <source>
        <dbReference type="ARBA" id="ARBA00022692"/>
    </source>
</evidence>
<dbReference type="VEuPathDB" id="FungiDB:PGUG_04886"/>
<dbReference type="GO" id="GO:1990961">
    <property type="term" value="P:xenobiotic detoxification by transmembrane export across the plasma membrane"/>
    <property type="evidence" value="ECO:0007669"/>
    <property type="project" value="TreeGrafter"/>
</dbReference>
<feature type="transmembrane region" description="Helical" evidence="6">
    <location>
        <begin position="437"/>
        <end position="459"/>
    </location>
</feature>
<dbReference type="Gene3D" id="1.20.1250.20">
    <property type="entry name" value="MFS general substrate transporter like domains"/>
    <property type="match status" value="1"/>
</dbReference>
<dbReference type="InterPro" id="IPR020846">
    <property type="entry name" value="MFS_dom"/>
</dbReference>
<proteinExistence type="predicted"/>
<feature type="region of interest" description="Disordered" evidence="5">
    <location>
        <begin position="45"/>
        <end position="99"/>
    </location>
</feature>
<keyword evidence="2 6" id="KW-0812">Transmembrane</keyword>
<evidence type="ECO:0000313" key="9">
    <source>
        <dbReference type="Proteomes" id="UP000001997"/>
    </source>
</evidence>
<dbReference type="PANTHER" id="PTHR23502:SF23">
    <property type="entry name" value="FLUCONAZOLE RESISTANCE PROTEIN 1"/>
    <property type="match status" value="1"/>
</dbReference>
<feature type="compositionally biased region" description="Low complexity" evidence="5">
    <location>
        <begin position="59"/>
        <end position="71"/>
    </location>
</feature>
<dbReference type="EMBL" id="CH408160">
    <property type="protein sequence ID" value="EDK40788.2"/>
    <property type="molecule type" value="Genomic_DNA"/>
</dbReference>
<dbReference type="Proteomes" id="UP000001997">
    <property type="component" value="Unassembled WGS sequence"/>
</dbReference>
<organism evidence="8 9">
    <name type="scientific">Meyerozyma guilliermondii (strain ATCC 6260 / CBS 566 / DSM 6381 / JCM 1539 / NBRC 10279 / NRRL Y-324)</name>
    <name type="common">Yeast</name>
    <name type="synonym">Candida guilliermondii</name>
    <dbReference type="NCBI Taxonomy" id="294746"/>
    <lineage>
        <taxon>Eukaryota</taxon>
        <taxon>Fungi</taxon>
        <taxon>Dikarya</taxon>
        <taxon>Ascomycota</taxon>
        <taxon>Saccharomycotina</taxon>
        <taxon>Pichiomycetes</taxon>
        <taxon>Debaryomycetaceae</taxon>
        <taxon>Meyerozyma</taxon>
    </lineage>
</organism>
<feature type="transmembrane region" description="Helical" evidence="6">
    <location>
        <begin position="157"/>
        <end position="173"/>
    </location>
</feature>
<feature type="transmembrane region" description="Helical" evidence="6">
    <location>
        <begin position="282"/>
        <end position="301"/>
    </location>
</feature>
<keyword evidence="3 6" id="KW-1133">Transmembrane helix</keyword>
<feature type="compositionally biased region" description="Basic and acidic residues" evidence="5">
    <location>
        <begin position="77"/>
        <end position="89"/>
    </location>
</feature>
<dbReference type="SUPFAM" id="SSF103473">
    <property type="entry name" value="MFS general substrate transporter"/>
    <property type="match status" value="1"/>
</dbReference>
<evidence type="ECO:0000256" key="1">
    <source>
        <dbReference type="ARBA" id="ARBA00004141"/>
    </source>
</evidence>
<evidence type="ECO:0000313" key="8">
    <source>
        <dbReference type="EMBL" id="EDK40788.2"/>
    </source>
</evidence>
<sequence length="572" mass="63363">MRHFVRDSFFGRMVYHGSGHRLFNHKEERPDYVVPAKYLGESEVAEFNESKKSTEGNTEGIAEGSAGSSSSTLSQPEAKDEKDAENAEKDENDYIMVDFDGPDDPENPYNWPLWQKVIFAFQIAFLTVSVYMGSAIYTPGVDVLMADLNITRVKATLPLTMFVIGYGLGPMVFSPMSENSMFGRTSIYIVTLFIFFILQIPQGFGSGTHSIASLTVLRFLSGIFASPALATGGASFGDVVTLPYMPVGIAAWSMGAVCGPSLGPLIGAALVNGTHGEWVWTFRFMMIISGTCFLFLTFFLPETYGKTILRRKAQRLRALTGNEKIISEGELENKHLTPREVAIDTLWRPIEISIFEPVVLSINLYIALVYSIMYLWFEAFPIVFIETYHFTLVELGVSYTSVMIGIIISAALYIVIIYRQFTKKFLTGQAETITPEVFIPSSILGSVMMPIGIFIFGWASSANQHWMGAMIGAATFAFGAFFIFQTLFNYMAMSFPRYMASVFAGNDLFRSVIAGCFPLFGSALFNNLKTSKFPVGWGSTILGFISVGMIAIPVAFYMFGPKIRARSKYAGF</sequence>
<feature type="transmembrane region" description="Helical" evidence="6">
    <location>
        <begin position="117"/>
        <end position="137"/>
    </location>
</feature>
<dbReference type="InterPro" id="IPR036259">
    <property type="entry name" value="MFS_trans_sf"/>
</dbReference>
<dbReference type="FunCoup" id="A5DNN5">
    <property type="interactions" value="16"/>
</dbReference>